<dbReference type="Proteomes" id="UP000663860">
    <property type="component" value="Unassembled WGS sequence"/>
</dbReference>
<evidence type="ECO:0000313" key="4">
    <source>
        <dbReference type="EMBL" id="CAF3843100.1"/>
    </source>
</evidence>
<proteinExistence type="predicted"/>
<reference evidence="2" key="1">
    <citation type="submission" date="2021-02" db="EMBL/GenBank/DDBJ databases">
        <authorList>
            <person name="Nowell W R."/>
        </authorList>
    </citation>
    <scope>NUCLEOTIDE SEQUENCE</scope>
</reference>
<dbReference type="Proteomes" id="UP000663868">
    <property type="component" value="Unassembled WGS sequence"/>
</dbReference>
<comment type="caution">
    <text evidence="2">The sequence shown here is derived from an EMBL/GenBank/DDBJ whole genome shotgun (WGS) entry which is preliminary data.</text>
</comment>
<organism evidence="2 6">
    <name type="scientific">Adineta steineri</name>
    <dbReference type="NCBI Taxonomy" id="433720"/>
    <lineage>
        <taxon>Eukaryota</taxon>
        <taxon>Metazoa</taxon>
        <taxon>Spiralia</taxon>
        <taxon>Gnathifera</taxon>
        <taxon>Rotifera</taxon>
        <taxon>Eurotatoria</taxon>
        <taxon>Bdelloidea</taxon>
        <taxon>Adinetida</taxon>
        <taxon>Adinetidae</taxon>
        <taxon>Adineta</taxon>
    </lineage>
</organism>
<dbReference type="AlphaFoldDB" id="A0A815HX64"/>
<dbReference type="EMBL" id="CAJNON010000698">
    <property type="protein sequence ID" value="CAF1357493.1"/>
    <property type="molecule type" value="Genomic_DNA"/>
</dbReference>
<dbReference type="EMBL" id="CAJOBB010001337">
    <property type="protein sequence ID" value="CAF3843100.1"/>
    <property type="molecule type" value="Genomic_DNA"/>
</dbReference>
<evidence type="ECO:0000313" key="5">
    <source>
        <dbReference type="EMBL" id="CAF3903819.1"/>
    </source>
</evidence>
<dbReference type="Proteomes" id="UP000663891">
    <property type="component" value="Unassembled WGS sequence"/>
</dbReference>
<dbReference type="Proteomes" id="UP000663881">
    <property type="component" value="Unassembled WGS sequence"/>
</dbReference>
<gene>
    <name evidence="3" type="ORF">IZO911_LOCUS42975</name>
    <name evidence="4" type="ORF">KXQ929_LOCUS19614</name>
    <name evidence="5" type="ORF">OKA104_LOCUS24334</name>
    <name evidence="2" type="ORF">VCS650_LOCUS34120</name>
</gene>
<evidence type="ECO:0000313" key="3">
    <source>
        <dbReference type="EMBL" id="CAF1461979.1"/>
    </source>
</evidence>
<evidence type="ECO:0000256" key="1">
    <source>
        <dbReference type="SAM" id="Phobius"/>
    </source>
</evidence>
<dbReference type="OrthoDB" id="10065479at2759"/>
<feature type="transmembrane region" description="Helical" evidence="1">
    <location>
        <begin position="15"/>
        <end position="33"/>
    </location>
</feature>
<evidence type="ECO:0000313" key="2">
    <source>
        <dbReference type="EMBL" id="CAF1357493.1"/>
    </source>
</evidence>
<sequence length="423" mass="48380">MEPTDIEHQRRSTRLYITLFALAIFILTLYSSLPSGMENVQIKNPLLSVVEKLQIRTSSLQCPCTRLSIPYNDLFQLKPQYHQVCSSEFITTKWIDGLIRTNTFHESILQLYMIVEDFRLISPGIFQLLKSMCDLTNTTVYNALSQFGKTEFVSAQLLKRDLFLIQMDQTIEQFQSSLPNNFLHLWELTRSVTYMNQFITGTYSNIHFHSRTGNIHTSPMNVSIHYPIGAELDGIPISCSCASSMSCGRPAKILPNIWEPCEFYSIPNFYNRCFPVESLMQSSLECFYNNHLCLDVLTNITNEALFTNITRLDAAKSSRFLPNTTIGDLLEQLFIDPWSSSNASYSTYFNNCQPVLCSYTVTKRKSGLEIITTITGLIGGLSTVLKLLSPYIVSACVYFLRRHWRLARNSTTQHGELYRRLIG</sequence>
<keyword evidence="1" id="KW-0472">Membrane</keyword>
<protein>
    <submittedName>
        <fullName evidence="2">Uncharacterized protein</fullName>
    </submittedName>
</protein>
<keyword evidence="1" id="KW-0812">Transmembrane</keyword>
<dbReference type="EMBL" id="CAJOAY010001934">
    <property type="protein sequence ID" value="CAF3903819.1"/>
    <property type="molecule type" value="Genomic_DNA"/>
</dbReference>
<dbReference type="EMBL" id="CAJNOE010001984">
    <property type="protein sequence ID" value="CAF1461979.1"/>
    <property type="molecule type" value="Genomic_DNA"/>
</dbReference>
<keyword evidence="1" id="KW-1133">Transmembrane helix</keyword>
<accession>A0A815HX64</accession>
<feature type="transmembrane region" description="Helical" evidence="1">
    <location>
        <begin position="374"/>
        <end position="400"/>
    </location>
</feature>
<evidence type="ECO:0000313" key="6">
    <source>
        <dbReference type="Proteomes" id="UP000663891"/>
    </source>
</evidence>
<name>A0A815HX64_9BILA</name>